<comment type="caution">
    <text evidence="1">The sequence shown here is derived from an EMBL/GenBank/DDBJ whole genome shotgun (WGS) entry which is preliminary data.</text>
</comment>
<evidence type="ECO:0000313" key="1">
    <source>
        <dbReference type="EMBL" id="MDQ8937227.1"/>
    </source>
</evidence>
<dbReference type="Proteomes" id="UP001243844">
    <property type="component" value="Unassembled WGS sequence"/>
</dbReference>
<dbReference type="AlphaFoldDB" id="A0AAW8JAX1"/>
<gene>
    <name evidence="1" type="ORF">RFH47_16050</name>
</gene>
<dbReference type="EMBL" id="JAVIDL010000059">
    <property type="protein sequence ID" value="MDQ8937227.1"/>
    <property type="molecule type" value="Genomic_DNA"/>
</dbReference>
<protein>
    <recommendedName>
        <fullName evidence="3">DUF5615 domain-containing protein</fullName>
    </recommendedName>
</protein>
<dbReference type="RefSeq" id="WP_308982192.1">
    <property type="nucleotide sequence ID" value="NZ_JAVIDL010000059.1"/>
</dbReference>
<evidence type="ECO:0008006" key="3">
    <source>
        <dbReference type="Google" id="ProtNLM"/>
    </source>
</evidence>
<name>A0AAW8JAX1_9GAMM</name>
<evidence type="ECO:0000313" key="2">
    <source>
        <dbReference type="Proteomes" id="UP001243844"/>
    </source>
</evidence>
<sequence>MVKDFKALSYVVDENLADTLHWLSEHQDCFDALHYDVAREELSVEHANGIDIIRVGHYLNATYGILLTS</sequence>
<organism evidence="1 2">
    <name type="scientific">Acinetobacter rudis</name>
    <dbReference type="NCBI Taxonomy" id="632955"/>
    <lineage>
        <taxon>Bacteria</taxon>
        <taxon>Pseudomonadati</taxon>
        <taxon>Pseudomonadota</taxon>
        <taxon>Gammaproteobacteria</taxon>
        <taxon>Moraxellales</taxon>
        <taxon>Moraxellaceae</taxon>
        <taxon>Acinetobacter</taxon>
    </lineage>
</organism>
<reference evidence="1" key="1">
    <citation type="submission" date="2023-08" db="EMBL/GenBank/DDBJ databases">
        <title>Emergence of clinically-relevant ST2 carbapenem-resistant Acinetobacter baumannii strains in hospital sewages in Zhejiang, East of China.</title>
        <authorList>
            <person name="Kaichao C."/>
            <person name="Zhang R."/>
        </authorList>
    </citation>
    <scope>NUCLEOTIDE SEQUENCE</scope>
    <source>
        <strain evidence="1">M-RB-37</strain>
    </source>
</reference>
<accession>A0AAW8JAX1</accession>
<proteinExistence type="predicted"/>